<dbReference type="SUPFAM" id="SSF52540">
    <property type="entry name" value="P-loop containing nucleoside triphosphate hydrolases"/>
    <property type="match status" value="1"/>
</dbReference>
<evidence type="ECO:0000256" key="7">
    <source>
        <dbReference type="ARBA" id="ARBA00022989"/>
    </source>
</evidence>
<evidence type="ECO:0000256" key="9">
    <source>
        <dbReference type="SAM" id="Phobius"/>
    </source>
</evidence>
<feature type="domain" description="ABC transmembrane type-1" evidence="11">
    <location>
        <begin position="20"/>
        <end position="303"/>
    </location>
</feature>
<dbReference type="SUPFAM" id="SSF90123">
    <property type="entry name" value="ABC transporter transmembrane region"/>
    <property type="match status" value="1"/>
</dbReference>
<dbReference type="RefSeq" id="WP_138224668.1">
    <property type="nucleotide sequence ID" value="NZ_CP040396.1"/>
</dbReference>
<keyword evidence="2" id="KW-0813">Transport</keyword>
<dbReference type="Pfam" id="PF00664">
    <property type="entry name" value="ABC_membrane"/>
    <property type="match status" value="1"/>
</dbReference>
<evidence type="ECO:0000259" key="10">
    <source>
        <dbReference type="PROSITE" id="PS50893"/>
    </source>
</evidence>
<keyword evidence="8 9" id="KW-0472">Membrane</keyword>
<dbReference type="PANTHER" id="PTHR43394">
    <property type="entry name" value="ATP-DEPENDENT PERMEASE MDL1, MITOCHONDRIAL"/>
    <property type="match status" value="1"/>
</dbReference>
<dbReference type="PANTHER" id="PTHR43394:SF1">
    <property type="entry name" value="ATP-BINDING CASSETTE SUB-FAMILY B MEMBER 10, MITOCHONDRIAL"/>
    <property type="match status" value="1"/>
</dbReference>
<feature type="transmembrane region" description="Helical" evidence="9">
    <location>
        <begin position="130"/>
        <end position="152"/>
    </location>
</feature>
<evidence type="ECO:0000256" key="2">
    <source>
        <dbReference type="ARBA" id="ARBA00022448"/>
    </source>
</evidence>
<evidence type="ECO:0000256" key="8">
    <source>
        <dbReference type="ARBA" id="ARBA00023136"/>
    </source>
</evidence>
<dbReference type="Gene3D" id="1.20.1560.10">
    <property type="entry name" value="ABC transporter type 1, transmembrane domain"/>
    <property type="match status" value="1"/>
</dbReference>
<dbReference type="GO" id="GO:0005524">
    <property type="term" value="F:ATP binding"/>
    <property type="evidence" value="ECO:0007669"/>
    <property type="project" value="UniProtKB-KW"/>
</dbReference>
<evidence type="ECO:0000256" key="1">
    <source>
        <dbReference type="ARBA" id="ARBA00004651"/>
    </source>
</evidence>
<dbReference type="CDD" id="cd18541">
    <property type="entry name" value="ABC_6TM_TmrB_like"/>
    <property type="match status" value="1"/>
</dbReference>
<keyword evidence="3" id="KW-1003">Cell membrane</keyword>
<feature type="transmembrane region" description="Helical" evidence="9">
    <location>
        <begin position="56"/>
        <end position="77"/>
    </location>
</feature>
<evidence type="ECO:0000256" key="4">
    <source>
        <dbReference type="ARBA" id="ARBA00022692"/>
    </source>
</evidence>
<dbReference type="PROSITE" id="PS50893">
    <property type="entry name" value="ABC_TRANSPORTER_2"/>
    <property type="match status" value="1"/>
</dbReference>
<dbReference type="InterPro" id="IPR036640">
    <property type="entry name" value="ABC1_TM_sf"/>
</dbReference>
<dbReference type="GO" id="GO:0016887">
    <property type="term" value="F:ATP hydrolysis activity"/>
    <property type="evidence" value="ECO:0007669"/>
    <property type="project" value="InterPro"/>
</dbReference>
<dbReference type="Pfam" id="PF00005">
    <property type="entry name" value="ABC_tran"/>
    <property type="match status" value="1"/>
</dbReference>
<dbReference type="InterPro" id="IPR011527">
    <property type="entry name" value="ABC1_TM_dom"/>
</dbReference>
<dbReference type="InterPro" id="IPR003593">
    <property type="entry name" value="AAA+_ATPase"/>
</dbReference>
<keyword evidence="4 9" id="KW-0812">Transmembrane</keyword>
<feature type="transmembrane region" description="Helical" evidence="9">
    <location>
        <begin position="243"/>
        <end position="268"/>
    </location>
</feature>
<evidence type="ECO:0000256" key="5">
    <source>
        <dbReference type="ARBA" id="ARBA00022741"/>
    </source>
</evidence>
<keyword evidence="6" id="KW-0067">ATP-binding</keyword>
<dbReference type="InterPro" id="IPR039421">
    <property type="entry name" value="Type_1_exporter"/>
</dbReference>
<dbReference type="OrthoDB" id="9770415at2"/>
<feature type="transmembrane region" description="Helical" evidence="9">
    <location>
        <begin position="16"/>
        <end position="36"/>
    </location>
</feature>
<evidence type="ECO:0000256" key="6">
    <source>
        <dbReference type="ARBA" id="ARBA00022840"/>
    </source>
</evidence>
<dbReference type="AlphaFoldDB" id="A0A4P8XJ50"/>
<feature type="domain" description="ABC transporter" evidence="10">
    <location>
        <begin position="337"/>
        <end position="572"/>
    </location>
</feature>
<proteinExistence type="predicted"/>
<dbReference type="PROSITE" id="PS00211">
    <property type="entry name" value="ABC_TRANSPORTER_1"/>
    <property type="match status" value="1"/>
</dbReference>
<accession>A0A4P8XJ50</accession>
<dbReference type="FunFam" id="3.40.50.300:FF:000221">
    <property type="entry name" value="Multidrug ABC transporter ATP-binding protein"/>
    <property type="match status" value="1"/>
</dbReference>
<protein>
    <submittedName>
        <fullName evidence="12">ABC transporter</fullName>
    </submittedName>
</protein>
<dbReference type="InterPro" id="IPR017871">
    <property type="entry name" value="ABC_transporter-like_CS"/>
</dbReference>
<reference evidence="12 13" key="1">
    <citation type="submission" date="2019-05" db="EMBL/GenBank/DDBJ databases">
        <authorList>
            <person name="Chen C."/>
        </authorList>
    </citation>
    <scope>NUCLEOTIDE SEQUENCE [LARGE SCALE GENOMIC DNA]</scope>
    <source>
        <strain evidence="12 13">HB172198</strain>
    </source>
</reference>
<dbReference type="GO" id="GO:0015421">
    <property type="term" value="F:ABC-type oligopeptide transporter activity"/>
    <property type="evidence" value="ECO:0007669"/>
    <property type="project" value="TreeGrafter"/>
</dbReference>
<dbReference type="SMART" id="SM00382">
    <property type="entry name" value="AAA"/>
    <property type="match status" value="1"/>
</dbReference>
<evidence type="ECO:0000313" key="13">
    <source>
        <dbReference type="Proteomes" id="UP000300879"/>
    </source>
</evidence>
<evidence type="ECO:0000313" key="12">
    <source>
        <dbReference type="EMBL" id="QCT01550.1"/>
    </source>
</evidence>
<sequence>MKSNTLFKEHMLQYKFSYMIGTALLSISCLLQLYIPQVLETFTDQLQGMSITSEEIISLAWLIAGIGILLAVFRATARIALLRLARLIEKNVRQRLFVKWEGLSNEYFSRQRIGDLMSHAVNDINILREVGMMGVFALVEAAVLIVIAIAAMASTVHAGLTALVMLPLPVLAYMAYRFRTQIEVRTTRVQEAIGQLTSRVQEFCAGIRVVKAYVQEEQELDKFKQDNELNVATNQKLIESNSFFTALSQAIVGFSYLLSVVFGGLLVMRSSITLGEFVAFNTYLTMLIPPVENLGRVINVFQRGRAADIRLRSILNTPAAVVDAEEVQRVPDLKGHIEFKGLSFRYPDQSREVLEDIQLTVPAGSSLAIVGKVGSGKTTLVHLLLRLYNPPEGTLFMDGIDIRSIPLKQLRQSIGFVPQEHMLFSTTIGENIAFDPKEYTFKQITEAAKIAQVHDNIIEFPRQFDTSLGERGVSLSGGQRQRVSIARALIKEPSILIFDDSLSAVDAETEERILAELKRMMKNRTTIITSHRLSAIRHADQIVVMDQGRIVEKGTHRELMKQGGMYASIYHMQTMNRVMEG</sequence>
<dbReference type="Gene3D" id="3.40.50.300">
    <property type="entry name" value="P-loop containing nucleotide triphosphate hydrolases"/>
    <property type="match status" value="1"/>
</dbReference>
<dbReference type="GO" id="GO:0005886">
    <property type="term" value="C:plasma membrane"/>
    <property type="evidence" value="ECO:0007669"/>
    <property type="project" value="UniProtKB-SubCell"/>
</dbReference>
<keyword evidence="5" id="KW-0547">Nucleotide-binding</keyword>
<dbReference type="InterPro" id="IPR003439">
    <property type="entry name" value="ABC_transporter-like_ATP-bd"/>
</dbReference>
<organism evidence="12 13">
    <name type="scientific">Paenibacillus algicola</name>
    <dbReference type="NCBI Taxonomy" id="2565926"/>
    <lineage>
        <taxon>Bacteria</taxon>
        <taxon>Bacillati</taxon>
        <taxon>Bacillota</taxon>
        <taxon>Bacilli</taxon>
        <taxon>Bacillales</taxon>
        <taxon>Paenibacillaceae</taxon>
        <taxon>Paenibacillus</taxon>
    </lineage>
</organism>
<dbReference type="KEGG" id="palo:E6C60_0829"/>
<feature type="transmembrane region" description="Helical" evidence="9">
    <location>
        <begin position="158"/>
        <end position="176"/>
    </location>
</feature>
<dbReference type="EMBL" id="CP040396">
    <property type="protein sequence ID" value="QCT01550.1"/>
    <property type="molecule type" value="Genomic_DNA"/>
</dbReference>
<gene>
    <name evidence="12" type="ORF">E6C60_0829</name>
</gene>
<evidence type="ECO:0000259" key="11">
    <source>
        <dbReference type="PROSITE" id="PS50929"/>
    </source>
</evidence>
<dbReference type="PROSITE" id="PS51257">
    <property type="entry name" value="PROKAR_LIPOPROTEIN"/>
    <property type="match status" value="1"/>
</dbReference>
<keyword evidence="13" id="KW-1185">Reference proteome</keyword>
<dbReference type="PROSITE" id="PS50929">
    <property type="entry name" value="ABC_TM1F"/>
    <property type="match status" value="1"/>
</dbReference>
<keyword evidence="7 9" id="KW-1133">Transmembrane helix</keyword>
<comment type="subcellular location">
    <subcellularLocation>
        <location evidence="1">Cell membrane</location>
        <topology evidence="1">Multi-pass membrane protein</topology>
    </subcellularLocation>
</comment>
<evidence type="ECO:0000256" key="3">
    <source>
        <dbReference type="ARBA" id="ARBA00022475"/>
    </source>
</evidence>
<dbReference type="Proteomes" id="UP000300879">
    <property type="component" value="Chromosome"/>
</dbReference>
<name>A0A4P8XJ50_9BACL</name>
<dbReference type="InterPro" id="IPR027417">
    <property type="entry name" value="P-loop_NTPase"/>
</dbReference>